<dbReference type="Proteomes" id="UP000596145">
    <property type="component" value="Chromosome"/>
</dbReference>
<dbReference type="EMBL" id="CP069534">
    <property type="protein sequence ID" value="QRP69692.1"/>
    <property type="molecule type" value="Genomic_DNA"/>
</dbReference>
<dbReference type="GO" id="GO:0015225">
    <property type="term" value="F:biotin transmembrane transporter activity"/>
    <property type="evidence" value="ECO:0007669"/>
    <property type="project" value="UniProtKB-UniRule"/>
</dbReference>
<dbReference type="InterPro" id="IPR003784">
    <property type="entry name" value="BioY"/>
</dbReference>
<dbReference type="Proteomes" id="UP000617681">
    <property type="component" value="Chromosome"/>
</dbReference>
<dbReference type="Pfam" id="PF02632">
    <property type="entry name" value="BioY"/>
    <property type="match status" value="1"/>
</dbReference>
<evidence type="ECO:0000256" key="2">
    <source>
        <dbReference type="PIRNR" id="PIRNR016661"/>
    </source>
</evidence>
<comment type="subcellular location">
    <subcellularLocation>
        <location evidence="2">Cell membrane</location>
        <topology evidence="2">Multi-pass membrane protein</topology>
    </subcellularLocation>
</comment>
<feature type="transmembrane region" description="Helical" evidence="3">
    <location>
        <begin position="89"/>
        <end position="107"/>
    </location>
</feature>
<dbReference type="OrthoDB" id="9803495at2"/>
<evidence type="ECO:0000313" key="4">
    <source>
        <dbReference type="EMBL" id="QQB45554.1"/>
    </source>
</evidence>
<protein>
    <recommendedName>
        <fullName evidence="2">Biotin transporter</fullName>
    </recommendedName>
</protein>
<dbReference type="EMBL" id="CP066007">
    <property type="protein sequence ID" value="QQB45554.1"/>
    <property type="molecule type" value="Genomic_DNA"/>
</dbReference>
<accession>A0A7T4JU71</accession>
<name>A0A7T4JU71_9CORY</name>
<proteinExistence type="inferred from homology"/>
<dbReference type="AlphaFoldDB" id="A0A7T4JU71"/>
<comment type="similarity">
    <text evidence="1 2">Belongs to the BioY family.</text>
</comment>
<sequence length="190" mass="19879">MNNNSSFDVRDLGYIAVFAALISVLAFVSVPVGVLGVPIVLQNTAVILAGMVLGAKRGTLSVILWLAIGLVLPVISGKTLLTAIVGPTIGYLVGYIVATALAGFIAYKAPRRRGALIGYLAVAGVLGLLIEYGFGIVGLVFRAGLDWGTAFTSQLVFIPTDLIEVIFWIAIAVAVHMAFPGLRPQKIITA</sequence>
<feature type="transmembrane region" description="Helical" evidence="3">
    <location>
        <begin position="12"/>
        <end position="30"/>
    </location>
</feature>
<evidence type="ECO:0000313" key="6">
    <source>
        <dbReference type="Proteomes" id="UP000596145"/>
    </source>
</evidence>
<keyword evidence="2" id="KW-1003">Cell membrane</keyword>
<keyword evidence="2" id="KW-0813">Transport</keyword>
<dbReference type="PANTHER" id="PTHR34295">
    <property type="entry name" value="BIOTIN TRANSPORTER BIOY"/>
    <property type="match status" value="1"/>
</dbReference>
<evidence type="ECO:0000313" key="5">
    <source>
        <dbReference type="EMBL" id="QRP69692.1"/>
    </source>
</evidence>
<keyword evidence="3" id="KW-0812">Transmembrane</keyword>
<dbReference type="Gene3D" id="1.10.1760.20">
    <property type="match status" value="1"/>
</dbReference>
<feature type="transmembrane region" description="Helical" evidence="3">
    <location>
        <begin position="165"/>
        <end position="182"/>
    </location>
</feature>
<dbReference type="GeneID" id="92760278"/>
<feature type="transmembrane region" description="Helical" evidence="3">
    <location>
        <begin position="62"/>
        <end position="83"/>
    </location>
</feature>
<gene>
    <name evidence="4" type="ORF">I6I10_08520</name>
    <name evidence="5" type="ORF">I6J21_07625</name>
</gene>
<dbReference type="GO" id="GO:0005886">
    <property type="term" value="C:plasma membrane"/>
    <property type="evidence" value="ECO:0007669"/>
    <property type="project" value="UniProtKB-SubCell"/>
</dbReference>
<reference evidence="4 6" key="1">
    <citation type="submission" date="2020-12" db="EMBL/GenBank/DDBJ databases">
        <title>FDA dAtabase for Regulatory Grade micrObial Sequences (FDA-ARGOS): Supporting development and validation of Infectious Disease Dx tests.</title>
        <authorList>
            <person name="Sproer C."/>
            <person name="Gronow S."/>
            <person name="Severitt S."/>
            <person name="Schroder I."/>
            <person name="Tallon L."/>
            <person name="Sadzewicz L."/>
            <person name="Zhao X."/>
            <person name="Boylan J."/>
            <person name="Ott S."/>
            <person name="Bowen H."/>
            <person name="Vavikolanu K."/>
            <person name="Mehta A."/>
            <person name="Aluvathingal J."/>
            <person name="Nadendla S."/>
            <person name="Lowell S."/>
            <person name="Myers T."/>
            <person name="Yan Y."/>
            <person name="Sichtig H."/>
        </authorList>
    </citation>
    <scope>NUCLEOTIDE SEQUENCE [LARGE SCALE GENOMIC DNA]</scope>
    <source>
        <strain evidence="4 6">FDAARGOS_1053</strain>
        <strain evidence="5">FDAARGOS_1191</strain>
    </source>
</reference>
<dbReference type="RefSeq" id="WP_005389718.1">
    <property type="nucleotide sequence ID" value="NZ_CP066007.1"/>
</dbReference>
<keyword evidence="3" id="KW-1133">Transmembrane helix</keyword>
<organism evidence="4 6">
    <name type="scientific">Corynebacterium glucuronolyticum</name>
    <dbReference type="NCBI Taxonomy" id="39791"/>
    <lineage>
        <taxon>Bacteria</taxon>
        <taxon>Bacillati</taxon>
        <taxon>Actinomycetota</taxon>
        <taxon>Actinomycetes</taxon>
        <taxon>Mycobacteriales</taxon>
        <taxon>Corynebacteriaceae</taxon>
        <taxon>Corynebacterium</taxon>
    </lineage>
</organism>
<evidence type="ECO:0000256" key="3">
    <source>
        <dbReference type="SAM" id="Phobius"/>
    </source>
</evidence>
<evidence type="ECO:0000256" key="1">
    <source>
        <dbReference type="ARBA" id="ARBA00010692"/>
    </source>
</evidence>
<feature type="transmembrane region" description="Helical" evidence="3">
    <location>
        <begin position="119"/>
        <end position="145"/>
    </location>
</feature>
<keyword evidence="2 3" id="KW-0472">Membrane</keyword>
<dbReference type="PIRSF" id="PIRSF016661">
    <property type="entry name" value="BioY"/>
    <property type="match status" value="1"/>
</dbReference>
<dbReference type="PANTHER" id="PTHR34295:SF1">
    <property type="entry name" value="BIOTIN TRANSPORTER BIOY"/>
    <property type="match status" value="1"/>
</dbReference>